<dbReference type="PANTHER" id="PTHR36481">
    <property type="entry name" value="EXPRESSED PROTEIN"/>
    <property type="match status" value="1"/>
</dbReference>
<keyword evidence="4" id="KW-1185">Reference proteome</keyword>
<sequence length="328" mass="34120">MEFLLLSLSLSLLLLTTHAISDAPTAAPTLLPTTTTTATIPPTTALPPTTTTTTLPPTTDTTTLPPTTTTTTTTTPIPGTIDRTTKQQILSTIPPTTDAESSPSPPNPDPFLTSPSGKYAAYFLRHVTAPNAGGFGNDFCFVQVKDTSTGNSVWESECAPVSNVNTCTLTFTDAGLEIFDGSRSSWDTSVDGQNLEVLELVDEGDMRIRDKDGNQVWRASDNPRVNQVCGLAGSPGLSPAKPPFAAPIGGSTRYPFGQQQGQGQQQQGLGLGLGGSGVGQAQASLGLNGGGEQVKQPLVDNTPYDSGYSVRVEWWVGVGVAGLLALVG</sequence>
<feature type="chain" id="PRO_5043586359" description="Bulb-type lectin domain-containing protein" evidence="2">
    <location>
        <begin position="20"/>
        <end position="328"/>
    </location>
</feature>
<dbReference type="EMBL" id="JAUJYO010000015">
    <property type="protein sequence ID" value="KAK1297635.1"/>
    <property type="molecule type" value="Genomic_DNA"/>
</dbReference>
<name>A0AAV9D919_ACOCL</name>
<evidence type="ECO:0000313" key="3">
    <source>
        <dbReference type="EMBL" id="KAK1297635.1"/>
    </source>
</evidence>
<dbReference type="Gene3D" id="2.90.10.10">
    <property type="entry name" value="Bulb-type lectin domain"/>
    <property type="match status" value="1"/>
</dbReference>
<evidence type="ECO:0000256" key="1">
    <source>
        <dbReference type="SAM" id="MobiDB-lite"/>
    </source>
</evidence>
<accession>A0AAV9D919</accession>
<dbReference type="InterPro" id="IPR036426">
    <property type="entry name" value="Bulb-type_lectin_dom_sf"/>
</dbReference>
<feature type="signal peptide" evidence="2">
    <location>
        <begin position="1"/>
        <end position="19"/>
    </location>
</feature>
<comment type="caution">
    <text evidence="3">The sequence shown here is derived from an EMBL/GenBank/DDBJ whole genome shotgun (WGS) entry which is preliminary data.</text>
</comment>
<evidence type="ECO:0008006" key="5">
    <source>
        <dbReference type="Google" id="ProtNLM"/>
    </source>
</evidence>
<organism evidence="3 4">
    <name type="scientific">Acorus calamus</name>
    <name type="common">Sweet flag</name>
    <dbReference type="NCBI Taxonomy" id="4465"/>
    <lineage>
        <taxon>Eukaryota</taxon>
        <taxon>Viridiplantae</taxon>
        <taxon>Streptophyta</taxon>
        <taxon>Embryophyta</taxon>
        <taxon>Tracheophyta</taxon>
        <taxon>Spermatophyta</taxon>
        <taxon>Magnoliopsida</taxon>
        <taxon>Liliopsida</taxon>
        <taxon>Acoraceae</taxon>
        <taxon>Acorus</taxon>
    </lineage>
</organism>
<feature type="compositionally biased region" description="Polar residues" evidence="1">
    <location>
        <begin position="93"/>
        <end position="102"/>
    </location>
</feature>
<feature type="region of interest" description="Disordered" evidence="1">
    <location>
        <begin position="31"/>
        <end position="80"/>
    </location>
</feature>
<proteinExistence type="predicted"/>
<evidence type="ECO:0000256" key="2">
    <source>
        <dbReference type="SAM" id="SignalP"/>
    </source>
</evidence>
<dbReference type="PANTHER" id="PTHR36481:SF2">
    <property type="entry name" value="EXPRESSED PROTEIN"/>
    <property type="match status" value="1"/>
</dbReference>
<dbReference type="SUPFAM" id="SSF51110">
    <property type="entry name" value="alpha-D-mannose-specific plant lectins"/>
    <property type="match status" value="1"/>
</dbReference>
<evidence type="ECO:0000313" key="4">
    <source>
        <dbReference type="Proteomes" id="UP001180020"/>
    </source>
</evidence>
<dbReference type="Proteomes" id="UP001180020">
    <property type="component" value="Unassembled WGS sequence"/>
</dbReference>
<reference evidence="3" key="1">
    <citation type="journal article" date="2023" name="Nat. Commun.">
        <title>Diploid and tetraploid genomes of Acorus and the evolution of monocots.</title>
        <authorList>
            <person name="Ma L."/>
            <person name="Liu K.W."/>
            <person name="Li Z."/>
            <person name="Hsiao Y.Y."/>
            <person name="Qi Y."/>
            <person name="Fu T."/>
            <person name="Tang G.D."/>
            <person name="Zhang D."/>
            <person name="Sun W.H."/>
            <person name="Liu D.K."/>
            <person name="Li Y."/>
            <person name="Chen G.Z."/>
            <person name="Liu X.D."/>
            <person name="Liao X.Y."/>
            <person name="Jiang Y.T."/>
            <person name="Yu X."/>
            <person name="Hao Y."/>
            <person name="Huang J."/>
            <person name="Zhao X.W."/>
            <person name="Ke S."/>
            <person name="Chen Y.Y."/>
            <person name="Wu W.L."/>
            <person name="Hsu J.L."/>
            <person name="Lin Y.F."/>
            <person name="Huang M.D."/>
            <person name="Li C.Y."/>
            <person name="Huang L."/>
            <person name="Wang Z.W."/>
            <person name="Zhao X."/>
            <person name="Zhong W.Y."/>
            <person name="Peng D.H."/>
            <person name="Ahmad S."/>
            <person name="Lan S."/>
            <person name="Zhang J.S."/>
            <person name="Tsai W.C."/>
            <person name="Van de Peer Y."/>
            <person name="Liu Z.J."/>
        </authorList>
    </citation>
    <scope>NUCLEOTIDE SEQUENCE</scope>
    <source>
        <strain evidence="3">CP</strain>
    </source>
</reference>
<gene>
    <name evidence="3" type="ORF">QJS10_CPB15g00477</name>
</gene>
<reference evidence="3" key="2">
    <citation type="submission" date="2023-06" db="EMBL/GenBank/DDBJ databases">
        <authorList>
            <person name="Ma L."/>
            <person name="Liu K.-W."/>
            <person name="Li Z."/>
            <person name="Hsiao Y.-Y."/>
            <person name="Qi Y."/>
            <person name="Fu T."/>
            <person name="Tang G."/>
            <person name="Zhang D."/>
            <person name="Sun W.-H."/>
            <person name="Liu D.-K."/>
            <person name="Li Y."/>
            <person name="Chen G.-Z."/>
            <person name="Liu X.-D."/>
            <person name="Liao X.-Y."/>
            <person name="Jiang Y.-T."/>
            <person name="Yu X."/>
            <person name="Hao Y."/>
            <person name="Huang J."/>
            <person name="Zhao X.-W."/>
            <person name="Ke S."/>
            <person name="Chen Y.-Y."/>
            <person name="Wu W.-L."/>
            <person name="Hsu J.-L."/>
            <person name="Lin Y.-F."/>
            <person name="Huang M.-D."/>
            <person name="Li C.-Y."/>
            <person name="Huang L."/>
            <person name="Wang Z.-W."/>
            <person name="Zhao X."/>
            <person name="Zhong W.-Y."/>
            <person name="Peng D.-H."/>
            <person name="Ahmad S."/>
            <person name="Lan S."/>
            <person name="Zhang J.-S."/>
            <person name="Tsai W.-C."/>
            <person name="Van De Peer Y."/>
            <person name="Liu Z.-J."/>
        </authorList>
    </citation>
    <scope>NUCLEOTIDE SEQUENCE</scope>
    <source>
        <strain evidence="3">CP</strain>
        <tissue evidence="3">Leaves</tissue>
    </source>
</reference>
<feature type="region of interest" description="Disordered" evidence="1">
    <location>
        <begin position="93"/>
        <end position="113"/>
    </location>
</feature>
<keyword evidence="2" id="KW-0732">Signal</keyword>
<protein>
    <recommendedName>
        <fullName evidence="5">Bulb-type lectin domain-containing protein</fullName>
    </recommendedName>
</protein>
<dbReference type="AlphaFoldDB" id="A0AAV9D919"/>